<dbReference type="Gene3D" id="3.40.50.300">
    <property type="entry name" value="P-loop containing nucleotide triphosphate hydrolases"/>
    <property type="match status" value="1"/>
</dbReference>
<reference evidence="2" key="2">
    <citation type="submission" date="2020-09" db="EMBL/GenBank/DDBJ databases">
        <authorList>
            <person name="Sun Q."/>
            <person name="Zhou Y."/>
        </authorList>
    </citation>
    <scope>NUCLEOTIDE SEQUENCE</scope>
    <source>
        <strain evidence="2">CGMCC 1.15330</strain>
    </source>
</reference>
<dbReference type="PANTHER" id="PTHR37291:SF1">
    <property type="entry name" value="TYPE IV METHYL-DIRECTED RESTRICTION ENZYME ECOKMCRB SUBUNIT"/>
    <property type="match status" value="1"/>
</dbReference>
<dbReference type="InterPro" id="IPR003593">
    <property type="entry name" value="AAA+_ATPase"/>
</dbReference>
<evidence type="ECO:0000313" key="3">
    <source>
        <dbReference type="Proteomes" id="UP000623067"/>
    </source>
</evidence>
<evidence type="ECO:0000259" key="1">
    <source>
        <dbReference type="SMART" id="SM00382"/>
    </source>
</evidence>
<dbReference type="Pfam" id="PF07728">
    <property type="entry name" value="AAA_5"/>
    <property type="match status" value="1"/>
</dbReference>
<sequence>MPFVSAGQIIASLEYLRDHTHPFLIAILAAARAGVVVGEGDEDTVAFGGTNETALLKEFSSPVGRPDEAPLYVPFGNAQNKSRWRNEKKYAGSSLQQQRKQRPTVLVQHSDDNKRWRFVPGFEAAITARPKWFAGDLPISLVPIGVWFYRQREITGLAELAELVRTDFKVPQSLIDAGVFTSDVPPVLDSIPLADNAITDGDLFALLQQPPAKPMAEAVPTVTETPASHAQEWTSLAADALDDMDGLRGADRAARRALAALQAGMHVVLTGAPGTGKTSLAKVLFDRVGLPYTIAPATDQWTTFETIGGYFPQPGAGENLDFMPGIVVSAIEEERCLVIDELNRADIDKAFGELFTLLSGSPVSLPYRKRDGDSFKKLRIVWDAGTSDADVHEYVVPPWWRIIGTMNDADKASLKRLSLAFVRRFAFVPLEVPGQADYTAIITEAAAELPAGDVFDAVRDRLVALFATDAGGFKSIGFPIGPAIPLAMLRHTAAQIALTPDAVADALTSEVLTLYLVPQLQGRPDLHTKVLSLVQPHIGADEVAAFAHNLAVWTGFAQQ</sequence>
<dbReference type="InterPro" id="IPR011704">
    <property type="entry name" value="ATPase_dyneun-rel_AAA"/>
</dbReference>
<comment type="caution">
    <text evidence="2">The sequence shown here is derived from an EMBL/GenBank/DDBJ whole genome shotgun (WGS) entry which is preliminary data.</text>
</comment>
<accession>A0A916WYX9</accession>
<dbReference type="RefSeq" id="WP_188661210.1">
    <property type="nucleotide sequence ID" value="NZ_BMIH01000008.1"/>
</dbReference>
<name>A0A916WYX9_9SPHN</name>
<organism evidence="2 3">
    <name type="scientific">Sphingomonas metalli</name>
    <dbReference type="NCBI Taxonomy" id="1779358"/>
    <lineage>
        <taxon>Bacteria</taxon>
        <taxon>Pseudomonadati</taxon>
        <taxon>Pseudomonadota</taxon>
        <taxon>Alphaproteobacteria</taxon>
        <taxon>Sphingomonadales</taxon>
        <taxon>Sphingomonadaceae</taxon>
        <taxon>Sphingomonas</taxon>
    </lineage>
</organism>
<evidence type="ECO:0000313" key="2">
    <source>
        <dbReference type="EMBL" id="GGB43261.1"/>
    </source>
</evidence>
<dbReference type="SUPFAM" id="SSF52540">
    <property type="entry name" value="P-loop containing nucleoside triphosphate hydrolases"/>
    <property type="match status" value="1"/>
</dbReference>
<protein>
    <recommendedName>
        <fullName evidence="1">AAA+ ATPase domain-containing protein</fullName>
    </recommendedName>
</protein>
<dbReference type="PANTHER" id="PTHR37291">
    <property type="entry name" value="5-METHYLCYTOSINE-SPECIFIC RESTRICTION ENZYME B"/>
    <property type="match status" value="1"/>
</dbReference>
<dbReference type="InterPro" id="IPR027417">
    <property type="entry name" value="P-loop_NTPase"/>
</dbReference>
<dbReference type="GO" id="GO:0005524">
    <property type="term" value="F:ATP binding"/>
    <property type="evidence" value="ECO:0007669"/>
    <property type="project" value="InterPro"/>
</dbReference>
<dbReference type="GO" id="GO:0016887">
    <property type="term" value="F:ATP hydrolysis activity"/>
    <property type="evidence" value="ECO:0007669"/>
    <property type="project" value="InterPro"/>
</dbReference>
<dbReference type="Proteomes" id="UP000623067">
    <property type="component" value="Unassembled WGS sequence"/>
</dbReference>
<feature type="domain" description="AAA+ ATPase" evidence="1">
    <location>
        <begin position="263"/>
        <end position="431"/>
    </location>
</feature>
<proteinExistence type="predicted"/>
<reference evidence="2" key="1">
    <citation type="journal article" date="2014" name="Int. J. Syst. Evol. Microbiol.">
        <title>Complete genome sequence of Corynebacterium casei LMG S-19264T (=DSM 44701T), isolated from a smear-ripened cheese.</title>
        <authorList>
            <consortium name="US DOE Joint Genome Institute (JGI-PGF)"/>
            <person name="Walter F."/>
            <person name="Albersmeier A."/>
            <person name="Kalinowski J."/>
            <person name="Ruckert C."/>
        </authorList>
    </citation>
    <scope>NUCLEOTIDE SEQUENCE</scope>
    <source>
        <strain evidence="2">CGMCC 1.15330</strain>
    </source>
</reference>
<dbReference type="InterPro" id="IPR052934">
    <property type="entry name" value="Methyl-DNA_Rec/Restrict_Enz"/>
</dbReference>
<gene>
    <name evidence="2" type="ORF">GCM10011380_35920</name>
</gene>
<dbReference type="AlphaFoldDB" id="A0A916WYX9"/>
<keyword evidence="3" id="KW-1185">Reference proteome</keyword>
<dbReference type="EMBL" id="BMIH01000008">
    <property type="protein sequence ID" value="GGB43261.1"/>
    <property type="molecule type" value="Genomic_DNA"/>
</dbReference>
<dbReference type="SMART" id="SM00382">
    <property type="entry name" value="AAA"/>
    <property type="match status" value="1"/>
</dbReference>